<name>A0A840MI13_9PROT</name>
<dbReference type="RefSeq" id="WP_184037344.1">
    <property type="nucleotide sequence ID" value="NZ_JACHHY010000008.1"/>
</dbReference>
<evidence type="ECO:0000313" key="3">
    <source>
        <dbReference type="Proteomes" id="UP000575898"/>
    </source>
</evidence>
<dbReference type="InterPro" id="IPR036010">
    <property type="entry name" value="2Fe-2S_ferredoxin-like_sf"/>
</dbReference>
<dbReference type="SUPFAM" id="SSF54292">
    <property type="entry name" value="2Fe-2S ferredoxin-like"/>
    <property type="match status" value="1"/>
</dbReference>
<dbReference type="InterPro" id="IPR006058">
    <property type="entry name" value="2Fe2S_fd_BS"/>
</dbReference>
<dbReference type="Pfam" id="PF00111">
    <property type="entry name" value="Fer2"/>
    <property type="match status" value="1"/>
</dbReference>
<keyword evidence="3" id="KW-1185">Reference proteome</keyword>
<dbReference type="CDD" id="cd00207">
    <property type="entry name" value="fer2"/>
    <property type="match status" value="1"/>
</dbReference>
<evidence type="ECO:0000259" key="1">
    <source>
        <dbReference type="PROSITE" id="PS51085"/>
    </source>
</evidence>
<evidence type="ECO:0000313" key="2">
    <source>
        <dbReference type="EMBL" id="MBB5018288.1"/>
    </source>
</evidence>
<gene>
    <name evidence="2" type="ORF">HNQ59_001576</name>
</gene>
<dbReference type="PROSITE" id="PS51085">
    <property type="entry name" value="2FE2S_FER_2"/>
    <property type="match status" value="1"/>
</dbReference>
<feature type="domain" description="2Fe-2S ferredoxin-type" evidence="1">
    <location>
        <begin position="2"/>
        <end position="105"/>
    </location>
</feature>
<dbReference type="Gene3D" id="3.10.20.30">
    <property type="match status" value="1"/>
</dbReference>
<protein>
    <submittedName>
        <fullName evidence="2">Ferredoxin</fullName>
    </submittedName>
</protein>
<dbReference type="InterPro" id="IPR001041">
    <property type="entry name" value="2Fe-2S_ferredoxin-type"/>
</dbReference>
<accession>A0A840MI13</accession>
<organism evidence="2 3">
    <name type="scientific">Chitinivorax tropicus</name>
    <dbReference type="NCBI Taxonomy" id="714531"/>
    <lineage>
        <taxon>Bacteria</taxon>
        <taxon>Pseudomonadati</taxon>
        <taxon>Pseudomonadota</taxon>
        <taxon>Betaproteobacteria</taxon>
        <taxon>Chitinivorax</taxon>
    </lineage>
</organism>
<dbReference type="AlphaFoldDB" id="A0A840MI13"/>
<dbReference type="InterPro" id="IPR012675">
    <property type="entry name" value="Beta-grasp_dom_sf"/>
</dbReference>
<reference evidence="2 3" key="1">
    <citation type="submission" date="2020-08" db="EMBL/GenBank/DDBJ databases">
        <title>Genomic Encyclopedia of Type Strains, Phase IV (KMG-IV): sequencing the most valuable type-strain genomes for metagenomic binning, comparative biology and taxonomic classification.</title>
        <authorList>
            <person name="Goeker M."/>
        </authorList>
    </citation>
    <scope>NUCLEOTIDE SEQUENCE [LARGE SCALE GENOMIC DNA]</scope>
    <source>
        <strain evidence="2 3">DSM 27165</strain>
    </source>
</reference>
<dbReference type="PROSITE" id="PS00197">
    <property type="entry name" value="2FE2S_FER_1"/>
    <property type="match status" value="1"/>
</dbReference>
<dbReference type="EMBL" id="JACHHY010000008">
    <property type="protein sequence ID" value="MBB5018288.1"/>
    <property type="molecule type" value="Genomic_DNA"/>
</dbReference>
<proteinExistence type="predicted"/>
<sequence>MPSITFSSSTMPNEVTLEYVPDGSTTVLDLARLESLPIYWHCGLGTCGTCAARVTVLSGVERGMGNKERNVLIRFDKPAEVRPGDANWRLLCGYLLTGETLRVEW</sequence>
<dbReference type="GO" id="GO:0051537">
    <property type="term" value="F:2 iron, 2 sulfur cluster binding"/>
    <property type="evidence" value="ECO:0007669"/>
    <property type="project" value="InterPro"/>
</dbReference>
<dbReference type="Proteomes" id="UP000575898">
    <property type="component" value="Unassembled WGS sequence"/>
</dbReference>
<comment type="caution">
    <text evidence="2">The sequence shown here is derived from an EMBL/GenBank/DDBJ whole genome shotgun (WGS) entry which is preliminary data.</text>
</comment>